<gene>
    <name evidence="2" type="ORF">ACFFV7_37730</name>
</gene>
<dbReference type="Proteomes" id="UP001589647">
    <property type="component" value="Unassembled WGS sequence"/>
</dbReference>
<dbReference type="Gene3D" id="2.50.20.20">
    <property type="match status" value="1"/>
</dbReference>
<dbReference type="RefSeq" id="WP_189652019.1">
    <property type="nucleotide sequence ID" value="NZ_BMRC01000024.1"/>
</dbReference>
<protein>
    <recommendedName>
        <fullName evidence="4">Lipoprotein</fullName>
    </recommendedName>
</protein>
<keyword evidence="1" id="KW-0732">Signal</keyword>
<dbReference type="EMBL" id="JBHMEI010000042">
    <property type="protein sequence ID" value="MFB9206983.1"/>
    <property type="molecule type" value="Genomic_DNA"/>
</dbReference>
<feature type="chain" id="PRO_5046869669" description="Lipoprotein" evidence="1">
    <location>
        <begin position="25"/>
        <end position="271"/>
    </location>
</feature>
<feature type="signal peptide" evidence="1">
    <location>
        <begin position="1"/>
        <end position="24"/>
    </location>
</feature>
<keyword evidence="3" id="KW-1185">Reference proteome</keyword>
<reference evidence="2 3" key="1">
    <citation type="submission" date="2024-09" db="EMBL/GenBank/DDBJ databases">
        <authorList>
            <person name="Sun Q."/>
            <person name="Mori K."/>
        </authorList>
    </citation>
    <scope>NUCLEOTIDE SEQUENCE [LARGE SCALE GENOMIC DNA]</scope>
    <source>
        <strain evidence="2 3">CCM 3426</strain>
    </source>
</reference>
<organism evidence="2 3">
    <name type="scientific">Nonomuraea spiralis</name>
    <dbReference type="NCBI Taxonomy" id="46182"/>
    <lineage>
        <taxon>Bacteria</taxon>
        <taxon>Bacillati</taxon>
        <taxon>Actinomycetota</taxon>
        <taxon>Actinomycetes</taxon>
        <taxon>Streptosporangiales</taxon>
        <taxon>Streptosporangiaceae</taxon>
        <taxon>Nonomuraea</taxon>
    </lineage>
</organism>
<accession>A0ABV5IR39</accession>
<comment type="caution">
    <text evidence="2">The sequence shown here is derived from an EMBL/GenBank/DDBJ whole genome shotgun (WGS) entry which is preliminary data.</text>
</comment>
<evidence type="ECO:0000313" key="3">
    <source>
        <dbReference type="Proteomes" id="UP001589647"/>
    </source>
</evidence>
<evidence type="ECO:0008006" key="4">
    <source>
        <dbReference type="Google" id="ProtNLM"/>
    </source>
</evidence>
<evidence type="ECO:0000313" key="2">
    <source>
        <dbReference type="EMBL" id="MFB9206983.1"/>
    </source>
</evidence>
<evidence type="ECO:0000256" key="1">
    <source>
        <dbReference type="SAM" id="SignalP"/>
    </source>
</evidence>
<sequence length="271" mass="28481">MKRIIAGLALASAAALVTAAPAQAAPVDPAKALKKQYVAGHGVRFAETSRTSVDGKSTGTAKSSGVLEFGKSGIVASDVRNRTAGKNADMFASLMPTRMITVGKHVYAQGGIYSDGLPEGKKWVRYPDTGMRMSNSSQLLDVFEPKVLKILVSHAKSTKGGVYRGSVTVKELGKIYDQPVDKKVAKIKVSYLLALNSAGLVTRVVSDWTLDFGVLGESRSTTETRFTGWGAKVKVKAPPADDVIDVADLTDGSAVPQDIPDGSLNSLGGVK</sequence>
<proteinExistence type="predicted"/>
<name>A0ABV5IR39_9ACTN</name>